<gene>
    <name evidence="1" type="ORF">HZS55_05720</name>
</gene>
<dbReference type="AlphaFoldDB" id="A0A7D5TKQ3"/>
<dbReference type="Pfam" id="PF05159">
    <property type="entry name" value="Capsule_synth"/>
    <property type="match status" value="1"/>
</dbReference>
<evidence type="ECO:0000313" key="2">
    <source>
        <dbReference type="Proteomes" id="UP000509667"/>
    </source>
</evidence>
<proteinExistence type="predicted"/>
<accession>A0A7D5TKQ3</accession>
<dbReference type="GO" id="GO:0000271">
    <property type="term" value="P:polysaccharide biosynthetic process"/>
    <property type="evidence" value="ECO:0007669"/>
    <property type="project" value="InterPro"/>
</dbReference>
<sequence length="524" mass="59930">MTAYESISGKNPAGYSIEVDDKVQRFRLRKQERRGYVFFPLIPAYRTLCLRFGVLGHAFKIYGFEPVMMYDDLSLPVGTGTTIQAENERAKREIHRYRAKKYCEKFGLKSVSVSTALDNDYQQPAKTIESEQIEPYTYRGIDISGYAAASTRKYLKRYSLDLTNQDTRTTYERFLRSGMILADAVCEVIDRYDPDYTIVNEPCYIQGGVPLELCQAAGTKVYTQKRGYHEGEMLFGRSTNRHPMGQYADERLTTKAVETDLTDKEREHIQKIMEKRESGDITEVQYTPEDGNSMDTQRKKMVGVFSHLLWDGALEPDQAIYGNLYDWLDDTIRVGAEMDDVQFVIKIHPAESFRGTNESVLDWLDENHHPLPDNFVVLQPDTNVNTYALIRKLDAGIVYASTVGLEMAFNGVPVITGGFPPYHGFGLTYDPSSQAEFRKKIREIDDLKCHNQMKLRAERFAHFLFECKHLKFPYISNKNGSNSGVIVEHDKIAREKGPYSEIVNQAIDGEEILSPNCMNLKDQL</sequence>
<name>A0A7D5TKQ3_9EURY</name>
<protein>
    <recommendedName>
        <fullName evidence="3">Capsule polysaccharide biosynthesis protein</fullName>
    </recommendedName>
</protein>
<dbReference type="InterPro" id="IPR007833">
    <property type="entry name" value="Capsule_polysaccharide_synth"/>
</dbReference>
<organism evidence="1 2">
    <name type="scientific">Halosimplex rubrum</name>
    <dbReference type="NCBI Taxonomy" id="869889"/>
    <lineage>
        <taxon>Archaea</taxon>
        <taxon>Methanobacteriati</taxon>
        <taxon>Methanobacteriota</taxon>
        <taxon>Stenosarchaea group</taxon>
        <taxon>Halobacteria</taxon>
        <taxon>Halobacteriales</taxon>
        <taxon>Haloarculaceae</taxon>
        <taxon>Halosimplex</taxon>
    </lineage>
</organism>
<dbReference type="EMBL" id="CP058910">
    <property type="protein sequence ID" value="QLH76832.1"/>
    <property type="molecule type" value="Genomic_DNA"/>
</dbReference>
<evidence type="ECO:0008006" key="3">
    <source>
        <dbReference type="Google" id="ProtNLM"/>
    </source>
</evidence>
<dbReference type="Proteomes" id="UP000509667">
    <property type="component" value="Chromosome"/>
</dbReference>
<dbReference type="KEGG" id="hrr:HZS55_05720"/>
<keyword evidence="2" id="KW-1185">Reference proteome</keyword>
<dbReference type="GO" id="GO:0015774">
    <property type="term" value="P:polysaccharide transport"/>
    <property type="evidence" value="ECO:0007669"/>
    <property type="project" value="InterPro"/>
</dbReference>
<reference evidence="1 2" key="1">
    <citation type="submission" date="2020-07" db="EMBL/GenBank/DDBJ databases">
        <title>Halosimplex pelagicum sp. nov. and Halosimplex rubrum sp. nov., isolated from salted brown alga Laminaria, and emended description of the genus Halosimplex.</title>
        <authorList>
            <person name="Cui H."/>
        </authorList>
    </citation>
    <scope>NUCLEOTIDE SEQUENCE [LARGE SCALE GENOMIC DNA]</scope>
    <source>
        <strain evidence="1 2">R27</strain>
    </source>
</reference>
<evidence type="ECO:0000313" key="1">
    <source>
        <dbReference type="EMBL" id="QLH76832.1"/>
    </source>
</evidence>